<proteinExistence type="predicted"/>
<dbReference type="EMBL" id="JACXVP010000005">
    <property type="protein sequence ID" value="KAG5605283.1"/>
    <property type="molecule type" value="Genomic_DNA"/>
</dbReference>
<comment type="caution">
    <text evidence="2">The sequence shown here is derived from an EMBL/GenBank/DDBJ whole genome shotgun (WGS) entry which is preliminary data.</text>
</comment>
<evidence type="ECO:0000256" key="1">
    <source>
        <dbReference type="SAM" id="MobiDB-lite"/>
    </source>
</evidence>
<organism evidence="2 3">
    <name type="scientific">Solanum commersonii</name>
    <name type="common">Commerson's wild potato</name>
    <name type="synonym">Commerson's nightshade</name>
    <dbReference type="NCBI Taxonomy" id="4109"/>
    <lineage>
        <taxon>Eukaryota</taxon>
        <taxon>Viridiplantae</taxon>
        <taxon>Streptophyta</taxon>
        <taxon>Embryophyta</taxon>
        <taxon>Tracheophyta</taxon>
        <taxon>Spermatophyta</taxon>
        <taxon>Magnoliopsida</taxon>
        <taxon>eudicotyledons</taxon>
        <taxon>Gunneridae</taxon>
        <taxon>Pentapetalae</taxon>
        <taxon>asterids</taxon>
        <taxon>lamiids</taxon>
        <taxon>Solanales</taxon>
        <taxon>Solanaceae</taxon>
        <taxon>Solanoideae</taxon>
        <taxon>Solaneae</taxon>
        <taxon>Solanum</taxon>
    </lineage>
</organism>
<keyword evidence="3" id="KW-1185">Reference proteome</keyword>
<reference evidence="2 3" key="1">
    <citation type="submission" date="2020-09" db="EMBL/GenBank/DDBJ databases">
        <title>De no assembly of potato wild relative species, Solanum commersonii.</title>
        <authorList>
            <person name="Cho K."/>
        </authorList>
    </citation>
    <scope>NUCLEOTIDE SEQUENCE [LARGE SCALE GENOMIC DNA]</scope>
    <source>
        <strain evidence="2">LZ3.2</strain>
        <tissue evidence="2">Leaf</tissue>
    </source>
</reference>
<accession>A0A9J5YX38</accession>
<gene>
    <name evidence="2" type="ORF">H5410_026775</name>
</gene>
<dbReference type="OrthoDB" id="1820248at2759"/>
<dbReference type="Proteomes" id="UP000824120">
    <property type="component" value="Chromosome 5"/>
</dbReference>
<evidence type="ECO:0000313" key="2">
    <source>
        <dbReference type="EMBL" id="KAG5605283.1"/>
    </source>
</evidence>
<protein>
    <submittedName>
        <fullName evidence="2">Uncharacterized protein</fullName>
    </submittedName>
</protein>
<evidence type="ECO:0000313" key="3">
    <source>
        <dbReference type="Proteomes" id="UP000824120"/>
    </source>
</evidence>
<feature type="region of interest" description="Disordered" evidence="1">
    <location>
        <begin position="1"/>
        <end position="30"/>
    </location>
</feature>
<dbReference type="AlphaFoldDB" id="A0A9J5YX38"/>
<sequence length="98" mass="11589">MRKNSRRSNPCSTWQQTVESKKTSDNNPPAYSTVLMDEENTEVFDLNDKREVILLLENSDLKWKNYPWQVMSRYLDTVSSTTTVYKYIMHYEIILSAT</sequence>
<name>A0A9J5YX38_SOLCO</name>
<feature type="compositionally biased region" description="Polar residues" evidence="1">
    <location>
        <begin position="7"/>
        <end position="18"/>
    </location>
</feature>